<dbReference type="InterPro" id="IPR052431">
    <property type="entry name" value="SKI2_subfamily_helicases"/>
</dbReference>
<evidence type="ECO:0000256" key="3">
    <source>
        <dbReference type="ARBA" id="ARBA00022806"/>
    </source>
</evidence>
<dbReference type="SMART" id="SM00490">
    <property type="entry name" value="HELICc"/>
    <property type="match status" value="1"/>
</dbReference>
<keyword evidence="6" id="KW-1133">Transmembrane helix</keyword>
<dbReference type="InterPro" id="IPR014001">
    <property type="entry name" value="Helicase_ATP-bd"/>
</dbReference>
<dbReference type="GO" id="GO:0003676">
    <property type="term" value="F:nucleic acid binding"/>
    <property type="evidence" value="ECO:0007669"/>
    <property type="project" value="InterPro"/>
</dbReference>
<dbReference type="GO" id="GO:0016787">
    <property type="term" value="F:hydrolase activity"/>
    <property type="evidence" value="ECO:0007669"/>
    <property type="project" value="UniProtKB-KW"/>
</dbReference>
<dbReference type="GO" id="GO:0005737">
    <property type="term" value="C:cytoplasm"/>
    <property type="evidence" value="ECO:0007669"/>
    <property type="project" value="TreeGrafter"/>
</dbReference>
<feature type="compositionally biased region" description="Polar residues" evidence="5">
    <location>
        <begin position="840"/>
        <end position="850"/>
    </location>
</feature>
<dbReference type="InParanoid" id="H0ESF7"/>
<protein>
    <submittedName>
        <fullName evidence="8">Putative Uncharacterized helicase</fullName>
    </submittedName>
</protein>
<feature type="transmembrane region" description="Helical" evidence="6">
    <location>
        <begin position="1283"/>
        <end position="1307"/>
    </location>
</feature>
<feature type="region of interest" description="Disordered" evidence="5">
    <location>
        <begin position="922"/>
        <end position="962"/>
    </location>
</feature>
<organism evidence="8 9">
    <name type="scientific">Glarea lozoyensis (strain ATCC 74030 / MF5533)</name>
    <dbReference type="NCBI Taxonomy" id="1104152"/>
    <lineage>
        <taxon>Eukaryota</taxon>
        <taxon>Fungi</taxon>
        <taxon>Dikarya</taxon>
        <taxon>Ascomycota</taxon>
        <taxon>Pezizomycotina</taxon>
        <taxon>Leotiomycetes</taxon>
        <taxon>Helotiales</taxon>
        <taxon>Helotiaceae</taxon>
        <taxon>Glarea</taxon>
    </lineage>
</organism>
<dbReference type="CDD" id="cd18025">
    <property type="entry name" value="DEXHc_DDX60"/>
    <property type="match status" value="1"/>
</dbReference>
<keyword evidence="6" id="KW-0472">Membrane</keyword>
<feature type="compositionally biased region" description="Basic and acidic residues" evidence="5">
    <location>
        <begin position="935"/>
        <end position="954"/>
    </location>
</feature>
<feature type="region of interest" description="Disordered" evidence="5">
    <location>
        <begin position="1337"/>
        <end position="1361"/>
    </location>
</feature>
<dbReference type="PANTHER" id="PTHR44533:SF4">
    <property type="entry name" value="DEAD_H RNA HELICASE, PUTATIVE-RELATED"/>
    <property type="match status" value="1"/>
</dbReference>
<dbReference type="PROSITE" id="PS51192">
    <property type="entry name" value="HELICASE_ATP_BIND_1"/>
    <property type="match status" value="1"/>
</dbReference>
<feature type="compositionally biased region" description="Basic residues" evidence="5">
    <location>
        <begin position="925"/>
        <end position="934"/>
    </location>
</feature>
<feature type="region of interest" description="Disordered" evidence="5">
    <location>
        <begin position="831"/>
        <end position="850"/>
    </location>
</feature>
<keyword evidence="2" id="KW-0378">Hydrolase</keyword>
<dbReference type="InterPro" id="IPR001650">
    <property type="entry name" value="Helicase_C-like"/>
</dbReference>
<feature type="region of interest" description="Disordered" evidence="5">
    <location>
        <begin position="293"/>
        <end position="312"/>
    </location>
</feature>
<dbReference type="SMART" id="SM00487">
    <property type="entry name" value="DEXDc"/>
    <property type="match status" value="1"/>
</dbReference>
<keyword evidence="3 8" id="KW-0347">Helicase</keyword>
<evidence type="ECO:0000256" key="4">
    <source>
        <dbReference type="ARBA" id="ARBA00022840"/>
    </source>
</evidence>
<evidence type="ECO:0000313" key="8">
    <source>
        <dbReference type="EMBL" id="EHK98552.1"/>
    </source>
</evidence>
<feature type="compositionally biased region" description="Basic and acidic residues" evidence="5">
    <location>
        <begin position="293"/>
        <end position="302"/>
    </location>
</feature>
<dbReference type="Gene3D" id="3.40.50.300">
    <property type="entry name" value="P-loop containing nucleotide triphosphate hydrolases"/>
    <property type="match status" value="2"/>
</dbReference>
<evidence type="ECO:0000313" key="9">
    <source>
        <dbReference type="Proteomes" id="UP000005446"/>
    </source>
</evidence>
<dbReference type="GO" id="GO:0005524">
    <property type="term" value="F:ATP binding"/>
    <property type="evidence" value="ECO:0007669"/>
    <property type="project" value="UniProtKB-KW"/>
</dbReference>
<evidence type="ECO:0000256" key="2">
    <source>
        <dbReference type="ARBA" id="ARBA00022801"/>
    </source>
</evidence>
<accession>H0ESF7</accession>
<comment type="caution">
    <text evidence="8">The sequence shown here is derived from an EMBL/GenBank/DDBJ whole genome shotgun (WGS) entry which is preliminary data.</text>
</comment>
<dbReference type="InterPro" id="IPR027417">
    <property type="entry name" value="P-loop_NTPase"/>
</dbReference>
<evidence type="ECO:0000256" key="6">
    <source>
        <dbReference type="SAM" id="Phobius"/>
    </source>
</evidence>
<dbReference type="HOGENOM" id="CLU_002305_2_0_1"/>
<proteinExistence type="predicted"/>
<dbReference type="EMBL" id="AGUE01000144">
    <property type="protein sequence ID" value="EHK98552.1"/>
    <property type="molecule type" value="Genomic_DNA"/>
</dbReference>
<dbReference type="Proteomes" id="UP000005446">
    <property type="component" value="Unassembled WGS sequence"/>
</dbReference>
<evidence type="ECO:0000256" key="5">
    <source>
        <dbReference type="SAM" id="MobiDB-lite"/>
    </source>
</evidence>
<keyword evidence="9" id="KW-1185">Reference proteome</keyword>
<feature type="domain" description="Helicase ATP-binding" evidence="7">
    <location>
        <begin position="515"/>
        <end position="685"/>
    </location>
</feature>
<reference evidence="8 9" key="1">
    <citation type="journal article" date="2012" name="Eukaryot. Cell">
        <title>Genome sequence of the fungus Glarea lozoyensis: the first genome sequence of a species from the Helotiaceae family.</title>
        <authorList>
            <person name="Youssar L."/>
            <person name="Gruening B.A."/>
            <person name="Erxleben A."/>
            <person name="Guenther S."/>
            <person name="Huettel W."/>
        </authorList>
    </citation>
    <scope>NUCLEOTIDE SEQUENCE [LARGE SCALE GENOMIC DNA]</scope>
    <source>
        <strain evidence="9">ATCC 74030 / MF5533</strain>
    </source>
</reference>
<name>H0ESF7_GLAL7</name>
<keyword evidence="1" id="KW-0547">Nucleotide-binding</keyword>
<dbReference type="PANTHER" id="PTHR44533">
    <property type="entry name" value="DEAD/H RNA HELICASE, PUTATIVE-RELATED"/>
    <property type="match status" value="1"/>
</dbReference>
<keyword evidence="4" id="KW-0067">ATP-binding</keyword>
<feature type="compositionally biased region" description="Polar residues" evidence="5">
    <location>
        <begin position="1168"/>
        <end position="1197"/>
    </location>
</feature>
<dbReference type="SUPFAM" id="SSF52540">
    <property type="entry name" value="P-loop containing nucleoside triphosphate hydrolases"/>
    <property type="match status" value="2"/>
</dbReference>
<evidence type="ECO:0000256" key="1">
    <source>
        <dbReference type="ARBA" id="ARBA00022741"/>
    </source>
</evidence>
<dbReference type="Pfam" id="PF00271">
    <property type="entry name" value="Helicase_C"/>
    <property type="match status" value="1"/>
</dbReference>
<dbReference type="OrthoDB" id="2320933at2759"/>
<feature type="region of interest" description="Disordered" evidence="5">
    <location>
        <begin position="1156"/>
        <end position="1197"/>
    </location>
</feature>
<sequence length="1424" mass="159534">MHDGSSRSKRITEADSKEDEDLVKILLRGAIWWWNTHRLNVSLINRIEFRDSKVFTMIVESFTASSKRKLLMTSNFTKEIKETGQKLQNLREGDVKGTEADETDLEDLSGCPPGVTTSESYFLAAFGVSELLNNEDFMHLAEEELSMKGSAKVKSVDIEKVKQEADPATENLAVLPFSHPVFDKHLECIHVETDNSLPAKLGSMRLFRETTHWHNYKKPLNPKAPVVVKVSKWRNPLRMNQFYMKEMTAYAASLTGAKGKALEPETITVGPKHLVKIVESKPASGPAAKKLEAANKQGDKGKAVAKKGSKNAAAGLSAKDKMIADNEKRRDVLEGNKAFSAWAMKKKEFDLISSDQERYLKTDEYLKGLDATKTNYLEGELNTYALQSLLSWWSEVAKTKNKSAGYHIVALIWTRIRTICGLTSAVSKDIETEVTKVCKLLGIEDVLTQFSSSPTDRKLSFAFKYPTSTQHLRIDMSQSEFQLNHCGPYMDRNLDAKPDARVSSFVPDGWQRDVLDQLDANKSVFVVAPTSAGKTFISFYAMEQVLRADNDGVLIYVAPTKALVNQIAAEVQGRFSKKFNLTGKGVWAIHTRDYRIGNSTGCQILVTVPHILQIMLLSPSNSKSWAPRVRRIIFDEIHSIGQAEDGVVWEQLLLLAPCPIIALSATVGNPEQFNDWLIETQKATGTELKMIQHGTRYSDLRKYMYEPPKSFKFEGFGVPNRAGLGLDGLTGFETFHPVASLVDKSRGMPDDLALEPRDCLSLWKAMVKCQTGNFKVPSSLDPAKALPKCIRKLDIFAWEKELKKVLLKWMADSKSPFDQVVAELMPKTGALENSNEESSPTSSIADNNTINPLDLKDTTLPLLYQLHSRRALPAILFNYDRGQCESIAYAILAQLQEAESRWKEGSEWKRWMEGYEVYKAEKDKKSRKPAKPAKKTKDTDDEGGSKMDRMREEATDGSSKYDLFDPEAPQAEFSFADPKKLQKSELDDFIKALRWKDIKEELIELLKRGVGIHHSGMNRKYRQCVEMLFRKGFLRVVVATGTLSLGINMPCATVVFTLLKGRFFHELCADIDTKTDMVLQKMILVLSHLFGRRVCREIDDPEEAEAIKRSPSIVYLPSMPEEATQILRKHNKDTLEIFSTYVKTFAAQHVKEEQNSLPLTHTHVGGSSAAQKTNGETLSNGSAKVNGNTKTETNNDSYLPSLPAPHARSAFVALSGLGDKFDTIEDLCSSTREGVFLEAAVIPHLEIHPDETRTPLNAYLLDFYMHGALEPLELANGIRKSDVWFVLNDFSMILATIVTSLAVYLGLGTDADPEMLDVMGSGDTIENDGDEKLAVNTEPQESSAPMKIGTPIQPPPVMKKGKKVADDWDASEDTMTAEEDYLKEKGMENSAVTDDEEYEQLMNVYKAFRKLKTQFDEKFYAIWA</sequence>
<evidence type="ECO:0000259" key="7">
    <source>
        <dbReference type="PROSITE" id="PS51192"/>
    </source>
</evidence>
<dbReference type="Pfam" id="PF00270">
    <property type="entry name" value="DEAD"/>
    <property type="match status" value="1"/>
</dbReference>
<dbReference type="InterPro" id="IPR011545">
    <property type="entry name" value="DEAD/DEAH_box_helicase_dom"/>
</dbReference>
<dbReference type="GO" id="GO:0004386">
    <property type="term" value="F:helicase activity"/>
    <property type="evidence" value="ECO:0007669"/>
    <property type="project" value="UniProtKB-KW"/>
</dbReference>
<dbReference type="FunFam" id="3.40.50.300:FF:001039">
    <property type="entry name" value="ATP-dependent RNA helicase DDX60"/>
    <property type="match status" value="1"/>
</dbReference>
<gene>
    <name evidence="8" type="ORF">M7I_5640</name>
</gene>
<keyword evidence="6" id="KW-0812">Transmembrane</keyword>